<proteinExistence type="predicted"/>
<dbReference type="Proteomes" id="UP000095280">
    <property type="component" value="Unplaced"/>
</dbReference>
<protein>
    <submittedName>
        <fullName evidence="3">Neur_chan_LBD domain-containing protein</fullName>
    </submittedName>
</protein>
<reference evidence="3" key="1">
    <citation type="submission" date="2016-11" db="UniProtKB">
        <authorList>
            <consortium name="WormBaseParasite"/>
        </authorList>
    </citation>
    <scope>IDENTIFICATION</scope>
</reference>
<sequence>PSDAQFSHLVTCFYSDRHNLNSSSDYEINLYLREQMVGTRGWLSTETQLCGVEFMKLPDRAWDKIWVPDVFFRNEKKAAFHEVTLPNRLMRLFYPNGTVYYALITATLSCQMKLHKYPLDTQSVTRSRPMFTKWRQMPVETDEQLILPQFELHATNTRNCQQTYATGDYPCLERHGRVDEHLPAVRLCLAARIAVVNVFSRKEIRKKVAGPQHLSETAKNFEEMIMR</sequence>
<dbReference type="GO" id="GO:0016020">
    <property type="term" value="C:membrane"/>
    <property type="evidence" value="ECO:0007669"/>
    <property type="project" value="InterPro"/>
</dbReference>
<evidence type="ECO:0000313" key="3">
    <source>
        <dbReference type="WBParaSite" id="maker-unitig_25374-snap-gene-0.1-mRNA-1"/>
    </source>
</evidence>
<feature type="domain" description="Neurotransmitter-gated ion-channel ligand-binding" evidence="1">
    <location>
        <begin position="49"/>
        <end position="123"/>
    </location>
</feature>
<evidence type="ECO:0000313" key="2">
    <source>
        <dbReference type="Proteomes" id="UP000095280"/>
    </source>
</evidence>
<organism evidence="2 3">
    <name type="scientific">Macrostomum lignano</name>
    <dbReference type="NCBI Taxonomy" id="282301"/>
    <lineage>
        <taxon>Eukaryota</taxon>
        <taxon>Metazoa</taxon>
        <taxon>Spiralia</taxon>
        <taxon>Lophotrochozoa</taxon>
        <taxon>Platyhelminthes</taxon>
        <taxon>Rhabditophora</taxon>
        <taxon>Macrostomorpha</taxon>
        <taxon>Macrostomida</taxon>
        <taxon>Macrostomidae</taxon>
        <taxon>Macrostomum</taxon>
    </lineage>
</organism>
<dbReference type="InterPro" id="IPR036734">
    <property type="entry name" value="Neur_chan_lig-bd_sf"/>
</dbReference>
<evidence type="ECO:0000259" key="1">
    <source>
        <dbReference type="Pfam" id="PF02931"/>
    </source>
</evidence>
<dbReference type="GO" id="GO:0005230">
    <property type="term" value="F:extracellular ligand-gated monoatomic ion channel activity"/>
    <property type="evidence" value="ECO:0007669"/>
    <property type="project" value="InterPro"/>
</dbReference>
<keyword evidence="2" id="KW-1185">Reference proteome</keyword>
<dbReference type="Gene3D" id="2.70.170.10">
    <property type="entry name" value="Neurotransmitter-gated ion-channel ligand-binding domain"/>
    <property type="match status" value="1"/>
</dbReference>
<dbReference type="Pfam" id="PF02931">
    <property type="entry name" value="Neur_chan_LBD"/>
    <property type="match status" value="1"/>
</dbReference>
<name>A0A1I8F9S4_9PLAT</name>
<dbReference type="SUPFAM" id="SSF63712">
    <property type="entry name" value="Nicotinic receptor ligand binding domain-like"/>
    <property type="match status" value="1"/>
</dbReference>
<dbReference type="InterPro" id="IPR006202">
    <property type="entry name" value="Neur_chan_lig-bd"/>
</dbReference>
<dbReference type="InterPro" id="IPR006201">
    <property type="entry name" value="Neur_channel"/>
</dbReference>
<dbReference type="WBParaSite" id="maker-unitig_25374-snap-gene-0.1-mRNA-1">
    <property type="protein sequence ID" value="maker-unitig_25374-snap-gene-0.1-mRNA-1"/>
    <property type="gene ID" value="maker-unitig_25374-snap-gene-0.1"/>
</dbReference>
<dbReference type="PANTHER" id="PTHR18945">
    <property type="entry name" value="NEUROTRANSMITTER GATED ION CHANNEL"/>
    <property type="match status" value="1"/>
</dbReference>
<dbReference type="GO" id="GO:0004888">
    <property type="term" value="F:transmembrane signaling receptor activity"/>
    <property type="evidence" value="ECO:0007669"/>
    <property type="project" value="InterPro"/>
</dbReference>
<accession>A0A1I8F9S4</accession>
<dbReference type="AlphaFoldDB" id="A0A1I8F9S4"/>